<gene>
    <name evidence="3" type="ORF">GIB67_012457</name>
</gene>
<dbReference type="GO" id="GO:0005634">
    <property type="term" value="C:nucleus"/>
    <property type="evidence" value="ECO:0007669"/>
    <property type="project" value="TreeGrafter"/>
</dbReference>
<dbReference type="GO" id="GO:0005737">
    <property type="term" value="C:cytoplasm"/>
    <property type="evidence" value="ECO:0007669"/>
    <property type="project" value="TreeGrafter"/>
</dbReference>
<name>A0A7J7MVF0_9MAGN</name>
<comment type="caution">
    <text evidence="3">The sequence shown here is derived from an EMBL/GenBank/DDBJ whole genome shotgun (WGS) entry which is preliminary data.</text>
</comment>
<proteinExistence type="predicted"/>
<feature type="region of interest" description="Disordered" evidence="1">
    <location>
        <begin position="12"/>
        <end position="198"/>
    </location>
</feature>
<dbReference type="PANTHER" id="PTHR12299:SF78">
    <property type="entry name" value="RGG REPEATS NUCLEAR RNA BINDING PROTEIN C"/>
    <property type="match status" value="1"/>
</dbReference>
<dbReference type="InterPro" id="IPR006861">
    <property type="entry name" value="HABP4_PAIRBP1-bd"/>
</dbReference>
<evidence type="ECO:0000256" key="1">
    <source>
        <dbReference type="SAM" id="MobiDB-lite"/>
    </source>
</evidence>
<feature type="compositionally biased region" description="Basic and acidic residues" evidence="1">
    <location>
        <begin position="110"/>
        <end position="135"/>
    </location>
</feature>
<protein>
    <recommendedName>
        <fullName evidence="2">Hyaluronan/mRNA-binding protein domain-containing protein</fullName>
    </recommendedName>
</protein>
<feature type="compositionally biased region" description="Gly residues" evidence="1">
    <location>
        <begin position="16"/>
        <end position="35"/>
    </location>
</feature>
<dbReference type="Proteomes" id="UP000541444">
    <property type="component" value="Unassembled WGS sequence"/>
</dbReference>
<feature type="domain" description="Hyaluronan/mRNA-binding protein" evidence="2">
    <location>
        <begin position="114"/>
        <end position="223"/>
    </location>
</feature>
<feature type="compositionally biased region" description="Basic and acidic residues" evidence="1">
    <location>
        <begin position="157"/>
        <end position="198"/>
    </location>
</feature>
<keyword evidence="4" id="KW-1185">Reference proteome</keyword>
<dbReference type="InterPro" id="IPR039764">
    <property type="entry name" value="HABP4/SERBP1-like"/>
</dbReference>
<organism evidence="3 4">
    <name type="scientific">Kingdonia uniflora</name>
    <dbReference type="NCBI Taxonomy" id="39325"/>
    <lineage>
        <taxon>Eukaryota</taxon>
        <taxon>Viridiplantae</taxon>
        <taxon>Streptophyta</taxon>
        <taxon>Embryophyta</taxon>
        <taxon>Tracheophyta</taxon>
        <taxon>Spermatophyta</taxon>
        <taxon>Magnoliopsida</taxon>
        <taxon>Ranunculales</taxon>
        <taxon>Circaeasteraceae</taxon>
        <taxon>Kingdonia</taxon>
    </lineage>
</organism>
<dbReference type="Gene3D" id="6.10.140.1040">
    <property type="match status" value="1"/>
</dbReference>
<dbReference type="PANTHER" id="PTHR12299">
    <property type="entry name" value="HYALURONIC ACID-BINDING PROTEIN 4"/>
    <property type="match status" value="1"/>
</dbReference>
<evidence type="ECO:0000313" key="4">
    <source>
        <dbReference type="Proteomes" id="UP000541444"/>
    </source>
</evidence>
<dbReference type="Pfam" id="PF04774">
    <property type="entry name" value="HABP4_PAI-RBP1"/>
    <property type="match status" value="1"/>
</dbReference>
<dbReference type="GO" id="GO:0003729">
    <property type="term" value="F:mRNA binding"/>
    <property type="evidence" value="ECO:0007669"/>
    <property type="project" value="TreeGrafter"/>
</dbReference>
<reference evidence="3 4" key="1">
    <citation type="journal article" date="2020" name="IScience">
        <title>Genome Sequencing of the Endangered Kingdonia uniflora (Circaeasteraceae, Ranunculales) Reveals Potential Mechanisms of Evolutionary Specialization.</title>
        <authorList>
            <person name="Sun Y."/>
            <person name="Deng T."/>
            <person name="Zhang A."/>
            <person name="Moore M.J."/>
            <person name="Landis J.B."/>
            <person name="Lin N."/>
            <person name="Zhang H."/>
            <person name="Zhang X."/>
            <person name="Huang J."/>
            <person name="Zhang X."/>
            <person name="Sun H."/>
            <person name="Wang H."/>
        </authorList>
    </citation>
    <scope>NUCLEOTIDE SEQUENCE [LARGE SCALE GENOMIC DNA]</scope>
    <source>
        <strain evidence="3">TB1705</strain>
        <tissue evidence="3">Leaf</tissue>
    </source>
</reference>
<dbReference type="EMBL" id="JACGCM010001217">
    <property type="protein sequence ID" value="KAF6158814.1"/>
    <property type="molecule type" value="Genomic_DNA"/>
</dbReference>
<feature type="compositionally biased region" description="Acidic residues" evidence="1">
    <location>
        <begin position="147"/>
        <end position="156"/>
    </location>
</feature>
<feature type="region of interest" description="Disordered" evidence="1">
    <location>
        <begin position="274"/>
        <end position="327"/>
    </location>
</feature>
<dbReference type="SMART" id="SM01233">
    <property type="entry name" value="HABP4_PAI-RBP1"/>
    <property type="match status" value="1"/>
</dbReference>
<sequence>MCFCAFKVRDARTDGRGGGGRDGGRGSGRGRGTGGFNRDRVNNENSYGGFNRDRVNNNENGNSNNGVSGGFGATEDGEVEKNSERRGYSGPRGPYRANHRGGYSNGEVAEGGRPRRPFERRSGTGRGNELKREGSGKGNWGSAGDENVQETEEPVNESEKSENAEKQPVEDAVDANKEKPTTEVEEKEKEPEDKEMTLEEYQKVYEEKRKALLALKAEERKVDVDKDLQSMQQLSSKKTNDEIFIKLGSDKDKRKEIADKDEKAKKSISINEFLKPAEGEKYYSPGGRGRGGRGRGPRGGSSSGGRTNVNAPLIDDDELFPTLGGGK</sequence>
<evidence type="ECO:0000259" key="2">
    <source>
        <dbReference type="SMART" id="SM01233"/>
    </source>
</evidence>
<evidence type="ECO:0000313" key="3">
    <source>
        <dbReference type="EMBL" id="KAF6158814.1"/>
    </source>
</evidence>
<dbReference type="AlphaFoldDB" id="A0A7J7MVF0"/>
<dbReference type="OrthoDB" id="784393at2759"/>
<feature type="compositionally biased region" description="Low complexity" evidence="1">
    <location>
        <begin position="57"/>
        <end position="66"/>
    </location>
</feature>
<accession>A0A7J7MVF0</accession>